<dbReference type="AlphaFoldDB" id="A0A975SWR6"/>
<evidence type="ECO:0000256" key="5">
    <source>
        <dbReference type="ARBA" id="ARBA00023004"/>
    </source>
</evidence>
<dbReference type="CDD" id="cd11030">
    <property type="entry name" value="CYP105-like"/>
    <property type="match status" value="1"/>
</dbReference>
<keyword evidence="3" id="KW-0479">Metal-binding</keyword>
<evidence type="ECO:0000256" key="2">
    <source>
        <dbReference type="ARBA" id="ARBA00022617"/>
    </source>
</evidence>
<keyword evidence="2" id="KW-0349">Heme</keyword>
<keyword evidence="8" id="KW-1185">Reference proteome</keyword>
<protein>
    <submittedName>
        <fullName evidence="7">Cytochrome P450</fullName>
    </submittedName>
</protein>
<dbReference type="GO" id="GO:0020037">
    <property type="term" value="F:heme binding"/>
    <property type="evidence" value="ECO:0007669"/>
    <property type="project" value="InterPro"/>
</dbReference>
<evidence type="ECO:0000256" key="1">
    <source>
        <dbReference type="ARBA" id="ARBA00010617"/>
    </source>
</evidence>
<dbReference type="Pfam" id="PF00067">
    <property type="entry name" value="p450"/>
    <property type="match status" value="2"/>
</dbReference>
<keyword evidence="4" id="KW-0560">Oxidoreductase</keyword>
<keyword evidence="5" id="KW-0408">Iron</keyword>
<evidence type="ECO:0000313" key="8">
    <source>
        <dbReference type="Proteomes" id="UP000683575"/>
    </source>
</evidence>
<dbReference type="RefSeq" id="WP_216938211.1">
    <property type="nucleotide sequence ID" value="NZ_CP077062.1"/>
</dbReference>
<dbReference type="PANTHER" id="PTHR46696:SF6">
    <property type="entry name" value="P450, PUTATIVE (EUROFUNG)-RELATED"/>
    <property type="match status" value="1"/>
</dbReference>
<gene>
    <name evidence="7" type="ORF">KRR39_15325</name>
</gene>
<accession>A0A975SWR6</accession>
<dbReference type="PANTHER" id="PTHR46696">
    <property type="entry name" value="P450, PUTATIVE (EUROFUNG)-RELATED"/>
    <property type="match status" value="1"/>
</dbReference>
<dbReference type="GO" id="GO:0004497">
    <property type="term" value="F:monooxygenase activity"/>
    <property type="evidence" value="ECO:0007669"/>
    <property type="project" value="UniProtKB-KW"/>
</dbReference>
<reference evidence="7" key="1">
    <citation type="submission" date="2021-06" db="EMBL/GenBank/DDBJ databases">
        <title>Complete genome sequence of Nocardioides sp. G188.</title>
        <authorList>
            <person name="Im W.-T."/>
        </authorList>
    </citation>
    <scope>NUCLEOTIDE SEQUENCE</scope>
    <source>
        <strain evidence="7">G188</strain>
    </source>
</reference>
<evidence type="ECO:0000256" key="3">
    <source>
        <dbReference type="ARBA" id="ARBA00022723"/>
    </source>
</evidence>
<sequence length="432" mass="47695">MSRLTTYLTSRARRLVLRRVGSNGIDLSQLDKVPDSLAWPLHRDGPDPVARLGELREQSPVAQLTSFLGMKVWIVTGEAEARQVLSDTTSYSTDIRPFMGLRGSTTDGDIGGLGFTDPPEHTRLRKLLTPEFTMRRLERLRPRIADIVEKQLDEIERQAAANDGVVDLVPSFAFPVPFLVICELLGLPDEDRETFRQLGSARFDVSYGGQGVFGAVSDSRKFLMEATRKQRDNPGDGLIGQIIREHGDEINDFDLGGLADGVFTGGLETSASMLALGTAVLMDHPEDFRRVGTDPAVVDRTVEELLRYLTVVQIAFPRFPKTEVEVGGHKVSPGDVVICQLAGANRDPRLGDRMEAFDLSRPVASHLAFGHGFHRCVGAELARMELRTAFPALARRFPDLSLAADHVDYRQMSIVYGVDALPVRLQPEPALR</sequence>
<dbReference type="InterPro" id="IPR001128">
    <property type="entry name" value="Cyt_P450"/>
</dbReference>
<dbReference type="GO" id="GO:0016705">
    <property type="term" value="F:oxidoreductase activity, acting on paired donors, with incorporation or reduction of molecular oxygen"/>
    <property type="evidence" value="ECO:0007669"/>
    <property type="project" value="InterPro"/>
</dbReference>
<keyword evidence="6" id="KW-0503">Monooxygenase</keyword>
<proteinExistence type="inferred from homology"/>
<name>A0A975SWR6_9ACTN</name>
<dbReference type="KEGG" id="nps:KRR39_15325"/>
<evidence type="ECO:0000313" key="7">
    <source>
        <dbReference type="EMBL" id="QWZ06885.1"/>
    </source>
</evidence>
<dbReference type="GO" id="GO:0005506">
    <property type="term" value="F:iron ion binding"/>
    <property type="evidence" value="ECO:0007669"/>
    <property type="project" value="InterPro"/>
</dbReference>
<dbReference type="EMBL" id="CP077062">
    <property type="protein sequence ID" value="QWZ06885.1"/>
    <property type="molecule type" value="Genomic_DNA"/>
</dbReference>
<comment type="similarity">
    <text evidence="1">Belongs to the cytochrome P450 family.</text>
</comment>
<evidence type="ECO:0000256" key="6">
    <source>
        <dbReference type="ARBA" id="ARBA00023033"/>
    </source>
</evidence>
<dbReference type="Proteomes" id="UP000683575">
    <property type="component" value="Chromosome"/>
</dbReference>
<evidence type="ECO:0000256" key="4">
    <source>
        <dbReference type="ARBA" id="ARBA00023002"/>
    </source>
</evidence>
<dbReference type="FunFam" id="1.10.630.10:FF:000018">
    <property type="entry name" value="Cytochrome P450 monooxygenase"/>
    <property type="match status" value="1"/>
</dbReference>
<organism evidence="7 8">
    <name type="scientific">Nocardioides panacis</name>
    <dbReference type="NCBI Taxonomy" id="2849501"/>
    <lineage>
        <taxon>Bacteria</taxon>
        <taxon>Bacillati</taxon>
        <taxon>Actinomycetota</taxon>
        <taxon>Actinomycetes</taxon>
        <taxon>Propionibacteriales</taxon>
        <taxon>Nocardioidaceae</taxon>
        <taxon>Nocardioides</taxon>
    </lineage>
</organism>